<proteinExistence type="inferred from homology"/>
<evidence type="ECO:0000256" key="8">
    <source>
        <dbReference type="ARBA" id="ARBA00022741"/>
    </source>
</evidence>
<dbReference type="HAMAP" id="MF_00184">
    <property type="entry name" value="Thr_tRNA_synth"/>
    <property type="match status" value="1"/>
</dbReference>
<keyword evidence="13" id="KW-0030">Aminoacyl-tRNA synthetase</keyword>
<comment type="similarity">
    <text evidence="3">Belongs to the class-II aminoacyl-tRNA synthetase family.</text>
</comment>
<dbReference type="CDD" id="cd01667">
    <property type="entry name" value="TGS_ThrRS"/>
    <property type="match status" value="1"/>
</dbReference>
<feature type="domain" description="Aminoacyl-transfer RNA synthetases class-II family profile" evidence="16">
    <location>
        <begin position="262"/>
        <end position="533"/>
    </location>
</feature>
<dbReference type="Gene3D" id="3.30.980.10">
    <property type="entry name" value="Threonyl-trna Synthetase, Chain A, domain 2"/>
    <property type="match status" value="1"/>
</dbReference>
<keyword evidence="9" id="KW-0067">ATP-binding</keyword>
<dbReference type="EMBL" id="DS985243">
    <property type="protein sequence ID" value="EDV26324.1"/>
    <property type="molecule type" value="Genomic_DNA"/>
</dbReference>
<dbReference type="AlphaFoldDB" id="B3RRD5"/>
<dbReference type="GO" id="GO:0006435">
    <property type="term" value="P:threonyl-tRNA aminoacylation"/>
    <property type="evidence" value="ECO:0000318"/>
    <property type="project" value="GO_Central"/>
</dbReference>
<dbReference type="NCBIfam" id="TIGR00418">
    <property type="entry name" value="thrS"/>
    <property type="match status" value="1"/>
</dbReference>
<evidence type="ECO:0000256" key="13">
    <source>
        <dbReference type="ARBA" id="ARBA00023146"/>
    </source>
</evidence>
<dbReference type="SUPFAM" id="SSF55681">
    <property type="entry name" value="Class II aaRS and biotin synthetases"/>
    <property type="match status" value="1"/>
</dbReference>
<dbReference type="GeneID" id="6752068"/>
<dbReference type="InterPro" id="IPR002320">
    <property type="entry name" value="Thr-tRNA-ligase_IIa"/>
</dbReference>
<dbReference type="PANTHER" id="PTHR11451">
    <property type="entry name" value="THREONINE-TRNA LIGASE"/>
    <property type="match status" value="1"/>
</dbReference>
<dbReference type="InterPro" id="IPR045864">
    <property type="entry name" value="aa-tRNA-synth_II/BPL/LPL"/>
</dbReference>
<dbReference type="InterPro" id="IPR012947">
    <property type="entry name" value="tRNA_SAD"/>
</dbReference>
<dbReference type="FunFam" id="3.10.20.30:FF:000006">
    <property type="entry name" value="Threonine--tRNA ligase, cytoplasmic"/>
    <property type="match status" value="1"/>
</dbReference>
<evidence type="ECO:0000256" key="7">
    <source>
        <dbReference type="ARBA" id="ARBA00022598"/>
    </source>
</evidence>
<reference evidence="18 19" key="1">
    <citation type="journal article" date="2008" name="Nature">
        <title>The Trichoplax genome and the nature of placozoans.</title>
        <authorList>
            <person name="Srivastava M."/>
            <person name="Begovic E."/>
            <person name="Chapman J."/>
            <person name="Putnam N.H."/>
            <person name="Hellsten U."/>
            <person name="Kawashima T."/>
            <person name="Kuo A."/>
            <person name="Mitros T."/>
            <person name="Salamov A."/>
            <person name="Carpenter M.L."/>
            <person name="Signorovitch A.Y."/>
            <person name="Moreno M.A."/>
            <person name="Kamm K."/>
            <person name="Grimwood J."/>
            <person name="Schmutz J."/>
            <person name="Shapiro H."/>
            <person name="Grigoriev I.V."/>
            <person name="Buss L.W."/>
            <person name="Schierwater B."/>
            <person name="Dellaporta S.L."/>
            <person name="Rokhsar D.S."/>
        </authorList>
    </citation>
    <scope>NUCLEOTIDE SEQUENCE [LARGE SCALE GENOMIC DNA]</scope>
    <source>
        <strain evidence="18 19">Grell-BS-1999</strain>
    </source>
</reference>
<dbReference type="InterPro" id="IPR004154">
    <property type="entry name" value="Anticodon-bd"/>
</dbReference>
<comment type="subcellular location">
    <subcellularLocation>
        <location evidence="2">Cytoplasm</location>
    </subcellularLocation>
    <subcellularLocation>
        <location evidence="1">Mitochondrion matrix</location>
    </subcellularLocation>
</comment>
<dbReference type="CDD" id="cd00771">
    <property type="entry name" value="ThrRS_core"/>
    <property type="match status" value="1"/>
</dbReference>
<dbReference type="HOGENOM" id="CLU_008554_3_1_1"/>
<dbReference type="InterPro" id="IPR036621">
    <property type="entry name" value="Anticodon-bd_dom_sf"/>
</dbReference>
<evidence type="ECO:0000256" key="6">
    <source>
        <dbReference type="ARBA" id="ARBA00022553"/>
    </source>
</evidence>
<dbReference type="PhylomeDB" id="B3RRD5"/>
<evidence type="ECO:0000259" key="16">
    <source>
        <dbReference type="PROSITE" id="PS50862"/>
    </source>
</evidence>
<keyword evidence="12" id="KW-0496">Mitochondrion</keyword>
<gene>
    <name evidence="18" type="ORF">TRIADDRAFT_22327</name>
</gene>
<evidence type="ECO:0000313" key="19">
    <source>
        <dbReference type="Proteomes" id="UP000009022"/>
    </source>
</evidence>
<dbReference type="RefSeq" id="XP_002110320.1">
    <property type="nucleotide sequence ID" value="XM_002110284.1"/>
</dbReference>
<dbReference type="InterPro" id="IPR004095">
    <property type="entry name" value="TGS"/>
</dbReference>
<dbReference type="CTD" id="6752068"/>
<keyword evidence="7" id="KW-0436">Ligase</keyword>
<protein>
    <recommendedName>
        <fullName evidence="5">threonine--tRNA ligase</fullName>
        <ecNumber evidence="5">6.1.1.3</ecNumber>
    </recommendedName>
    <alternativeName>
        <fullName evidence="14">Threonyl-tRNA synthetase</fullName>
    </alternativeName>
</protein>
<dbReference type="FunFam" id="3.30.980.10:FF:000005">
    <property type="entry name" value="Threonyl-tRNA synthetase, mitochondrial"/>
    <property type="match status" value="1"/>
</dbReference>
<dbReference type="Gene3D" id="3.10.20.30">
    <property type="match status" value="1"/>
</dbReference>
<dbReference type="FunFam" id="3.30.930.10:FF:000039">
    <property type="entry name" value="Threonyl-tRNA synthetase, mitochondrial"/>
    <property type="match status" value="1"/>
</dbReference>
<dbReference type="PROSITE" id="PS50862">
    <property type="entry name" value="AA_TRNA_LIGASE_II"/>
    <property type="match status" value="1"/>
</dbReference>
<keyword evidence="11" id="KW-0809">Transit peptide</keyword>
<comment type="catalytic activity">
    <reaction evidence="15">
        <text>tRNA(Thr) + L-threonine + ATP = L-threonyl-tRNA(Thr) + AMP + diphosphate + H(+)</text>
        <dbReference type="Rhea" id="RHEA:24624"/>
        <dbReference type="Rhea" id="RHEA-COMP:9670"/>
        <dbReference type="Rhea" id="RHEA-COMP:9704"/>
        <dbReference type="ChEBI" id="CHEBI:15378"/>
        <dbReference type="ChEBI" id="CHEBI:30616"/>
        <dbReference type="ChEBI" id="CHEBI:33019"/>
        <dbReference type="ChEBI" id="CHEBI:57926"/>
        <dbReference type="ChEBI" id="CHEBI:78442"/>
        <dbReference type="ChEBI" id="CHEBI:78534"/>
        <dbReference type="ChEBI" id="CHEBI:456215"/>
        <dbReference type="EC" id="6.1.1.3"/>
    </reaction>
</comment>
<dbReference type="SMART" id="SM00863">
    <property type="entry name" value="tRNA_SAD"/>
    <property type="match status" value="1"/>
</dbReference>
<evidence type="ECO:0000256" key="1">
    <source>
        <dbReference type="ARBA" id="ARBA00004305"/>
    </source>
</evidence>
<dbReference type="STRING" id="10228.B3RRD5"/>
<dbReference type="GO" id="GO:0005759">
    <property type="term" value="C:mitochondrial matrix"/>
    <property type="evidence" value="ECO:0007669"/>
    <property type="project" value="UniProtKB-SubCell"/>
</dbReference>
<name>B3RRD5_TRIAD</name>
<dbReference type="InterPro" id="IPR002314">
    <property type="entry name" value="aa-tRNA-synt_IIb"/>
</dbReference>
<dbReference type="PRINTS" id="PR01047">
    <property type="entry name" value="TRNASYNTHTHR"/>
</dbReference>
<dbReference type="InterPro" id="IPR006195">
    <property type="entry name" value="aa-tRNA-synth_II"/>
</dbReference>
<evidence type="ECO:0000256" key="12">
    <source>
        <dbReference type="ARBA" id="ARBA00023128"/>
    </source>
</evidence>
<keyword evidence="8" id="KW-0547">Nucleotide-binding</keyword>
<dbReference type="SUPFAM" id="SSF81271">
    <property type="entry name" value="TGS-like"/>
    <property type="match status" value="1"/>
</dbReference>
<keyword evidence="10" id="KW-0648">Protein biosynthesis</keyword>
<dbReference type="SUPFAM" id="SSF52954">
    <property type="entry name" value="Class II aaRS ABD-related"/>
    <property type="match status" value="1"/>
</dbReference>
<dbReference type="InterPro" id="IPR012675">
    <property type="entry name" value="Beta-grasp_dom_sf"/>
</dbReference>
<dbReference type="OrthoDB" id="5423599at2759"/>
<sequence>IRIRLLDGQHTFGTSYITTPLEVAQAISKQLSKEVVVAVVDNSIWDLQAPLTNDCSLKLLKFRDDPLAKQVFWHSSSHLLGYAMEKLYGSEVPVQLCNGPPLEQGNVSLPEGDLNKLEKIAVDLVKENLSFERIELTINAALEMFRYNPYKIEIIKKLDPGDTITAYKCGDFIDLCRGPHLPRTGMIKAIAMTKESSVHKSGDTSSAQLQRVYGIAFPKKDLLKDWLKMQQEAKERDHRTIGKDQKLFFFNPLSPGNAFLLPHGLRIINKLKNFLKDEYRVRGYHEVETPLTFNQELWVQSGHWDHYSDDMFRLQSDPQDHENRGSISLKPMNCPGHCLIFGNERHSYRDLPVRLAEFSALHRDEPSGSLGGLTRLRQFHQDDAHIFCTKDQIGEEVQDCLDLINKAYSIFDFNYTMKLSTRPEGYLGETAVWEEAENRLVNILNSTGKEWSVNDGDGAFYGPKIDVMIQDAIGRSHQTATIQLDFQLPKRFNLQFMNSSGELEHPVIIHRAIFGSFERFLGILIEHTAGNWPFWISPRQVSVCSVSERHNDYAREICDSLKINGLYADLDITDVVLNRKIRLSRLAGYNYIAVVGKEEFESK</sequence>
<evidence type="ECO:0000256" key="4">
    <source>
        <dbReference type="ARBA" id="ARBA00011738"/>
    </source>
</evidence>
<evidence type="ECO:0000256" key="10">
    <source>
        <dbReference type="ARBA" id="ARBA00022917"/>
    </source>
</evidence>
<dbReference type="Pfam" id="PF07973">
    <property type="entry name" value="tRNA_SAD"/>
    <property type="match status" value="1"/>
</dbReference>
<comment type="subunit">
    <text evidence="4">Homodimer.</text>
</comment>
<accession>B3RRD5</accession>
<dbReference type="Pfam" id="PF02824">
    <property type="entry name" value="TGS"/>
    <property type="match status" value="1"/>
</dbReference>
<keyword evidence="6" id="KW-0597">Phosphoprotein</keyword>
<dbReference type="GO" id="GO:0005524">
    <property type="term" value="F:ATP binding"/>
    <property type="evidence" value="ECO:0007669"/>
    <property type="project" value="UniProtKB-KW"/>
</dbReference>
<evidence type="ECO:0000256" key="11">
    <source>
        <dbReference type="ARBA" id="ARBA00022946"/>
    </source>
</evidence>
<dbReference type="PANTHER" id="PTHR11451:SF46">
    <property type="entry name" value="THREONINE--TRNA LIGASE"/>
    <property type="match status" value="1"/>
</dbReference>
<evidence type="ECO:0000256" key="14">
    <source>
        <dbReference type="ARBA" id="ARBA00031900"/>
    </source>
</evidence>
<dbReference type="EC" id="6.1.1.3" evidence="5"/>
<evidence type="ECO:0000256" key="2">
    <source>
        <dbReference type="ARBA" id="ARBA00004496"/>
    </source>
</evidence>
<feature type="non-terminal residue" evidence="18">
    <location>
        <position position="1"/>
    </location>
</feature>
<feature type="domain" description="TGS" evidence="17">
    <location>
        <begin position="1"/>
        <end position="61"/>
    </location>
</feature>
<keyword evidence="19" id="KW-1185">Reference proteome</keyword>
<dbReference type="Pfam" id="PF03129">
    <property type="entry name" value="HGTP_anticodon"/>
    <property type="match status" value="1"/>
</dbReference>
<dbReference type="SUPFAM" id="SSF55186">
    <property type="entry name" value="ThrRS/AlaRS common domain"/>
    <property type="match status" value="1"/>
</dbReference>
<evidence type="ECO:0000256" key="5">
    <source>
        <dbReference type="ARBA" id="ARBA00013163"/>
    </source>
</evidence>
<dbReference type="GO" id="GO:0004829">
    <property type="term" value="F:threonine-tRNA ligase activity"/>
    <property type="evidence" value="ECO:0000318"/>
    <property type="project" value="GO_Central"/>
</dbReference>
<evidence type="ECO:0000259" key="17">
    <source>
        <dbReference type="PROSITE" id="PS51880"/>
    </source>
</evidence>
<dbReference type="InterPro" id="IPR033728">
    <property type="entry name" value="ThrRS_core"/>
</dbReference>
<organism evidence="18 19">
    <name type="scientific">Trichoplax adhaerens</name>
    <name type="common">Trichoplax reptans</name>
    <dbReference type="NCBI Taxonomy" id="10228"/>
    <lineage>
        <taxon>Eukaryota</taxon>
        <taxon>Metazoa</taxon>
        <taxon>Placozoa</taxon>
        <taxon>Uniplacotomia</taxon>
        <taxon>Trichoplacea</taxon>
        <taxon>Trichoplacidae</taxon>
        <taxon>Trichoplax</taxon>
    </lineage>
</organism>
<dbReference type="Gene3D" id="3.30.930.10">
    <property type="entry name" value="Bira Bifunctional Protein, Domain 2"/>
    <property type="match status" value="1"/>
</dbReference>
<dbReference type="Pfam" id="PF00587">
    <property type="entry name" value="tRNA-synt_2b"/>
    <property type="match status" value="1"/>
</dbReference>
<dbReference type="InParanoid" id="B3RRD5"/>
<dbReference type="KEGG" id="tad:TRIADDRAFT_22327"/>
<dbReference type="Proteomes" id="UP000009022">
    <property type="component" value="Unassembled WGS sequence"/>
</dbReference>
<dbReference type="InterPro" id="IPR018163">
    <property type="entry name" value="Thr/Ala-tRNA-synth_IIc_edit"/>
</dbReference>
<dbReference type="Gene3D" id="3.40.50.800">
    <property type="entry name" value="Anticodon-binding domain"/>
    <property type="match status" value="1"/>
</dbReference>
<dbReference type="PROSITE" id="PS51880">
    <property type="entry name" value="TGS"/>
    <property type="match status" value="1"/>
</dbReference>
<evidence type="ECO:0000313" key="18">
    <source>
        <dbReference type="EMBL" id="EDV26324.1"/>
    </source>
</evidence>
<evidence type="ECO:0000256" key="15">
    <source>
        <dbReference type="ARBA" id="ARBA00049515"/>
    </source>
</evidence>
<evidence type="ECO:0000256" key="9">
    <source>
        <dbReference type="ARBA" id="ARBA00022840"/>
    </source>
</evidence>
<dbReference type="eggNOG" id="KOG1637">
    <property type="taxonomic scope" value="Eukaryota"/>
</dbReference>
<dbReference type="InterPro" id="IPR012676">
    <property type="entry name" value="TGS-like"/>
</dbReference>
<evidence type="ECO:0000256" key="3">
    <source>
        <dbReference type="ARBA" id="ARBA00008226"/>
    </source>
</evidence>